<evidence type="ECO:0000313" key="4">
    <source>
        <dbReference type="Proteomes" id="UP000295136"/>
    </source>
</evidence>
<protein>
    <submittedName>
        <fullName evidence="3">Class A beta-lactamase-related serine hydrolase</fullName>
    </submittedName>
</protein>
<keyword evidence="4" id="KW-1185">Reference proteome</keyword>
<dbReference type="AlphaFoldDB" id="A0A4R5FUL3"/>
<reference evidence="3 4" key="1">
    <citation type="submission" date="2019-03" db="EMBL/GenBank/DDBJ databases">
        <title>Draft genome sequences of novel Actinobacteria.</title>
        <authorList>
            <person name="Sahin N."/>
            <person name="Ay H."/>
            <person name="Saygin H."/>
        </authorList>
    </citation>
    <scope>NUCLEOTIDE SEQUENCE [LARGE SCALE GENOMIC DNA]</scope>
    <source>
        <strain evidence="3 4">6K102</strain>
    </source>
</reference>
<accession>A0A4R5FUL3</accession>
<organism evidence="3 4">
    <name type="scientific">Nonomuraea mesophila</name>
    <dbReference type="NCBI Taxonomy" id="2530382"/>
    <lineage>
        <taxon>Bacteria</taxon>
        <taxon>Bacillati</taxon>
        <taxon>Actinomycetota</taxon>
        <taxon>Actinomycetes</taxon>
        <taxon>Streptosporangiales</taxon>
        <taxon>Streptosporangiaceae</taxon>
        <taxon>Nonomuraea</taxon>
    </lineage>
</organism>
<feature type="signal peptide" evidence="1">
    <location>
        <begin position="1"/>
        <end position="20"/>
    </location>
</feature>
<feature type="domain" description="Beta-lactamase-related" evidence="2">
    <location>
        <begin position="33"/>
        <end position="354"/>
    </location>
</feature>
<comment type="caution">
    <text evidence="3">The sequence shown here is derived from an EMBL/GenBank/DDBJ whole genome shotgun (WGS) entry which is preliminary data.</text>
</comment>
<name>A0A4R5FUL3_9ACTN</name>
<evidence type="ECO:0000256" key="1">
    <source>
        <dbReference type="SAM" id="SignalP"/>
    </source>
</evidence>
<dbReference type="InterPro" id="IPR001466">
    <property type="entry name" value="Beta-lactam-related"/>
</dbReference>
<dbReference type="PANTHER" id="PTHR46825">
    <property type="entry name" value="D-ALANYL-D-ALANINE-CARBOXYPEPTIDASE/ENDOPEPTIDASE AMPH"/>
    <property type="match status" value="1"/>
</dbReference>
<dbReference type="RefSeq" id="WP_132629014.1">
    <property type="nucleotide sequence ID" value="NZ_SMLD01000013.1"/>
</dbReference>
<dbReference type="Gene3D" id="3.40.710.10">
    <property type="entry name" value="DD-peptidase/beta-lactamase superfamily"/>
    <property type="match status" value="1"/>
</dbReference>
<gene>
    <name evidence="3" type="ORF">E1295_07910</name>
</gene>
<dbReference type="Proteomes" id="UP000295136">
    <property type="component" value="Unassembled WGS sequence"/>
</dbReference>
<keyword evidence="1" id="KW-0732">Signal</keyword>
<feature type="chain" id="PRO_5020308957" evidence="1">
    <location>
        <begin position="21"/>
        <end position="369"/>
    </location>
</feature>
<dbReference type="SUPFAM" id="SSF56601">
    <property type="entry name" value="beta-lactamase/transpeptidase-like"/>
    <property type="match status" value="1"/>
</dbReference>
<dbReference type="InterPro" id="IPR050491">
    <property type="entry name" value="AmpC-like"/>
</dbReference>
<dbReference type="InterPro" id="IPR012338">
    <property type="entry name" value="Beta-lactam/transpept-like"/>
</dbReference>
<sequence>MAGLTCAVLTLSVASPPAAASTGADLPRFGDVQRALTELAESDLMVGAIGALYVDGRLVGKGSAGTRLLNGGGTIPADARYRIGSQTKQMVAAVVVQLVGEDRISLEDKLSDVLPDTADQDLVEPADQITIRQLLDHTSGIPDYFGALGENSLFDFTTHYPPAELVKRSRSPDRQQEPGETFSYSNTNYILLGMIIERPTGKPPADELDRRVFRPLHMNRTYLPTKPPEGIRGPHGHGYAPDSQGELRDVDRINASTLWAAGGVVSTARDISVFERAFIQGGLVPPELQDVLRGLVLGGGGGGGERPCAGKGLEITTVTGSAPGFRATTFTTSDGRVQFAVSTTLTKQDNAALSALSRAAAESVLCPGK</sequence>
<evidence type="ECO:0000259" key="2">
    <source>
        <dbReference type="Pfam" id="PF00144"/>
    </source>
</evidence>
<dbReference type="GO" id="GO:0016787">
    <property type="term" value="F:hydrolase activity"/>
    <property type="evidence" value="ECO:0007669"/>
    <property type="project" value="UniProtKB-KW"/>
</dbReference>
<dbReference type="PANTHER" id="PTHR46825:SF7">
    <property type="entry name" value="D-ALANYL-D-ALANINE CARBOXYPEPTIDASE"/>
    <property type="match status" value="1"/>
</dbReference>
<dbReference type="Pfam" id="PF00144">
    <property type="entry name" value="Beta-lactamase"/>
    <property type="match status" value="1"/>
</dbReference>
<proteinExistence type="predicted"/>
<keyword evidence="3" id="KW-0378">Hydrolase</keyword>
<evidence type="ECO:0000313" key="3">
    <source>
        <dbReference type="EMBL" id="TDE57624.1"/>
    </source>
</evidence>
<dbReference type="EMBL" id="SMLD01000013">
    <property type="protein sequence ID" value="TDE57624.1"/>
    <property type="molecule type" value="Genomic_DNA"/>
</dbReference>